<evidence type="ECO:0000313" key="4">
    <source>
        <dbReference type="EMBL" id="CAA9319226.1"/>
    </source>
</evidence>
<dbReference type="GO" id="GO:0006043">
    <property type="term" value="P:glucosamine catabolic process"/>
    <property type="evidence" value="ECO:0007669"/>
    <property type="project" value="TreeGrafter"/>
</dbReference>
<proteinExistence type="predicted"/>
<dbReference type="GO" id="GO:0019262">
    <property type="term" value="P:N-acetylneuraminate catabolic process"/>
    <property type="evidence" value="ECO:0007669"/>
    <property type="project" value="TreeGrafter"/>
</dbReference>
<dbReference type="GO" id="GO:0004342">
    <property type="term" value="F:glucosamine-6-phosphate deaminase activity"/>
    <property type="evidence" value="ECO:0007669"/>
    <property type="project" value="UniProtKB-EC"/>
</dbReference>
<reference evidence="4" key="1">
    <citation type="submission" date="2020-02" db="EMBL/GenBank/DDBJ databases">
        <authorList>
            <person name="Meier V. D."/>
        </authorList>
    </citation>
    <scope>NUCLEOTIDE SEQUENCE</scope>
    <source>
        <strain evidence="4">AVDCRST_MAG24</strain>
    </source>
</reference>
<dbReference type="PANTHER" id="PTHR11280">
    <property type="entry name" value="GLUCOSAMINE-6-PHOSPHATE ISOMERASE"/>
    <property type="match status" value="1"/>
</dbReference>
<dbReference type="GO" id="GO:0006046">
    <property type="term" value="P:N-acetylglucosamine catabolic process"/>
    <property type="evidence" value="ECO:0007669"/>
    <property type="project" value="TreeGrafter"/>
</dbReference>
<evidence type="ECO:0000256" key="1">
    <source>
        <dbReference type="ARBA" id="ARBA00022801"/>
    </source>
</evidence>
<dbReference type="PROSITE" id="PS01161">
    <property type="entry name" value="GLC_GALNAC_ISOMERASE"/>
    <property type="match status" value="1"/>
</dbReference>
<name>A0A6J4KYY7_9ACTN</name>
<dbReference type="GO" id="GO:0005975">
    <property type="term" value="P:carbohydrate metabolic process"/>
    <property type="evidence" value="ECO:0007669"/>
    <property type="project" value="InterPro"/>
</dbReference>
<dbReference type="AlphaFoldDB" id="A0A6J4KYY7"/>
<dbReference type="InterPro" id="IPR006148">
    <property type="entry name" value="Glc/Gal-6P_isomerase"/>
</dbReference>
<dbReference type="Pfam" id="PF01182">
    <property type="entry name" value="Glucosamine_iso"/>
    <property type="match status" value="1"/>
</dbReference>
<dbReference type="EMBL" id="CADCUF010000032">
    <property type="protein sequence ID" value="CAA9319226.1"/>
    <property type="molecule type" value="Genomic_DNA"/>
</dbReference>
<keyword evidence="2" id="KW-0119">Carbohydrate metabolism</keyword>
<gene>
    <name evidence="4" type="ORF">AVDCRST_MAG24-254</name>
</gene>
<dbReference type="InterPro" id="IPR004547">
    <property type="entry name" value="Glucosamine6P_isomerase"/>
</dbReference>
<keyword evidence="1 4" id="KW-0378">Hydrolase</keyword>
<dbReference type="GO" id="GO:0042802">
    <property type="term" value="F:identical protein binding"/>
    <property type="evidence" value="ECO:0007669"/>
    <property type="project" value="TreeGrafter"/>
</dbReference>
<protein>
    <submittedName>
        <fullName evidence="4">Glucosamine-6-phosphate deaminase</fullName>
        <ecNumber evidence="4">3.5.99.6</ecNumber>
    </submittedName>
</protein>
<sequence length="251" mass="26332">MHSVLPDPDQVSLAAADVVSEAVVAGTTTLGLATGSSPQGAYAELARRVQAGRLSLAGCRAFLLDEYVGLPADHPQAYRTVIRRDLVDRVDLDPGRVHGPDGTADDLEQEARRYEREVVEAGVELQVLGIGRNGHLGFNEPGSPLDSVTRLVRLTERTRADNARFFGSPDQVPTEVLTQGLGTILQARRLLLIATGQAKAAAVAAALTGPVTPDCPASVLQRHPDVVVLLDPAAASLLPPAPAPSSPSRPS</sequence>
<dbReference type="SUPFAM" id="SSF100950">
    <property type="entry name" value="NagB/RpiA/CoA transferase-like"/>
    <property type="match status" value="1"/>
</dbReference>
<dbReference type="PANTHER" id="PTHR11280:SF5">
    <property type="entry name" value="GLUCOSAMINE-6-PHOSPHATE ISOMERASE"/>
    <property type="match status" value="1"/>
</dbReference>
<dbReference type="EC" id="3.5.99.6" evidence="4"/>
<organism evidence="4">
    <name type="scientific">uncultured Nocardioidaceae bacterium</name>
    <dbReference type="NCBI Taxonomy" id="253824"/>
    <lineage>
        <taxon>Bacteria</taxon>
        <taxon>Bacillati</taxon>
        <taxon>Actinomycetota</taxon>
        <taxon>Actinomycetes</taxon>
        <taxon>Propionibacteriales</taxon>
        <taxon>Nocardioidaceae</taxon>
        <taxon>environmental samples</taxon>
    </lineage>
</organism>
<dbReference type="InterPro" id="IPR018321">
    <property type="entry name" value="Glucosamine6P_isomerase_CS"/>
</dbReference>
<dbReference type="GO" id="GO:0005737">
    <property type="term" value="C:cytoplasm"/>
    <property type="evidence" value="ECO:0007669"/>
    <property type="project" value="TreeGrafter"/>
</dbReference>
<feature type="domain" description="Glucosamine/galactosamine-6-phosphate isomerase" evidence="3">
    <location>
        <begin position="20"/>
        <end position="224"/>
    </location>
</feature>
<dbReference type="InterPro" id="IPR037171">
    <property type="entry name" value="NagB/RpiA_transferase-like"/>
</dbReference>
<dbReference type="Gene3D" id="3.40.50.1360">
    <property type="match status" value="1"/>
</dbReference>
<accession>A0A6J4KYY7</accession>
<dbReference type="CDD" id="cd01399">
    <property type="entry name" value="GlcN6P_deaminase"/>
    <property type="match status" value="1"/>
</dbReference>
<evidence type="ECO:0000259" key="3">
    <source>
        <dbReference type="Pfam" id="PF01182"/>
    </source>
</evidence>
<evidence type="ECO:0000256" key="2">
    <source>
        <dbReference type="ARBA" id="ARBA00023277"/>
    </source>
</evidence>